<dbReference type="Gene3D" id="2.40.160.180">
    <property type="entry name" value="Carbohydrate-selective porin OprB"/>
    <property type="match status" value="1"/>
</dbReference>
<proteinExistence type="inferred from homology"/>
<dbReference type="Proteomes" id="UP000280842">
    <property type="component" value="Unassembled WGS sequence"/>
</dbReference>
<dbReference type="RefSeq" id="WP_121923226.1">
    <property type="nucleotide sequence ID" value="NZ_REFO01000012.1"/>
</dbReference>
<dbReference type="EMBL" id="REFO01000012">
    <property type="protein sequence ID" value="RMA96092.1"/>
    <property type="molecule type" value="Genomic_DNA"/>
</dbReference>
<dbReference type="AlphaFoldDB" id="A0A3M0BZI5"/>
<dbReference type="GO" id="GO:0016020">
    <property type="term" value="C:membrane"/>
    <property type="evidence" value="ECO:0007669"/>
    <property type="project" value="InterPro"/>
</dbReference>
<evidence type="ECO:0000256" key="2">
    <source>
        <dbReference type="RuleBase" id="RU363072"/>
    </source>
</evidence>
<accession>A0A3M0BZI5</accession>
<sequence length="907" mass="104535">MKYKLVLTGIISSAFLYGCNIGGANISDPVGEYDENEVKPAKLVAGFPWFSKYKNPTAYIPLECYTDTGKAKTGEAFANPCYVCHNAGNTPVDNAGDWENQINWLRFPANDNPWLNAVAPEKTIEKPLSNGKKWTELDEINNQVKDNKENKIIKIDDWIKQNNWEDAYNNEVYIGSDNPFGLGKYKLDIPPLYKWDSNNNRFVKTNYIDNEGFIYSSENEHTNNTNTWWRAYDWKHFPGFFPTNGRLDSAMIRLPEVFRKENGQYNKEIYKINLAILECAVKQLTENCEVEPLDTNLLDRYGINYTTTNSTIIFNQVPNKYMGDASNIDVWQIKSDGTKVGLYPVGTELAHPIYYIDPDWESRPDLAAKTGHLKEFRYMKKLAMPDINVGGEEEEENIDYFPYDNGLMPNDPETWLMGGWIEDKDGKLRPQSEEEMAFCMACHGAISGTVDSTFTYWRKLTGSTGWKDTDYGYNKDVKDIKYWAEKLNQIEDENASVYLGKIAGKYDPKDYGEYQLYFTMTNGIDHFRSNKEGICRILGYDTYDQSNDNCKKTTSQKIEELKELLINVRTTFIIQNANNVNNDQSKKSITDGSYSIDLEIGKEFSKNDKVYLYFEHGNGTGVTDELQLFGNVNADATGEESLYLVEGWYEYNFQNFPLKLTVGQLDPTCYIDDNEYANDETIQFLSDIFVNSPAIDFPSSSIGANFQLSLLNFLDIDFLSMSAKSNLEDIFDDMFIANQFKFKTKIFNKSGNYRFYIWVNTSKHTKWNNPLKTNEKNYGFGVSFDQEITDIIGIFFRYSWQNPKVYIEDNGFNIEHFWSIGFQINGNLWKRENDTFGIGFGQLIPSNDFKNSVNQKLESENHLEAYYNFQLNKHLNLSPDLQIIWNPYGDSNSDTIYVLGMRGQLNF</sequence>
<comment type="similarity">
    <text evidence="1 2">Belongs to the OprB family.</text>
</comment>
<comment type="caution">
    <text evidence="3">The sequence shown here is derived from an EMBL/GenBank/DDBJ whole genome shotgun (WGS) entry which is preliminary data.</text>
</comment>
<dbReference type="OrthoDB" id="8692at2"/>
<evidence type="ECO:0000313" key="3">
    <source>
        <dbReference type="EMBL" id="RMA96092.1"/>
    </source>
</evidence>
<name>A0A3M0BZI5_9AQUI</name>
<protein>
    <submittedName>
        <fullName evidence="3">Carbohydrate-selective porin (OprB family)</fullName>
    </submittedName>
</protein>
<dbReference type="PROSITE" id="PS51257">
    <property type="entry name" value="PROKAR_LIPOPROTEIN"/>
    <property type="match status" value="1"/>
</dbReference>
<organism evidence="3 4">
    <name type="scientific">Hydrogenothermus marinus</name>
    <dbReference type="NCBI Taxonomy" id="133270"/>
    <lineage>
        <taxon>Bacteria</taxon>
        <taxon>Pseudomonadati</taxon>
        <taxon>Aquificota</taxon>
        <taxon>Aquificia</taxon>
        <taxon>Aquificales</taxon>
        <taxon>Hydrogenothermaceae</taxon>
        <taxon>Hydrogenothermus</taxon>
    </lineage>
</organism>
<reference evidence="3 4" key="1">
    <citation type="submission" date="2018-10" db="EMBL/GenBank/DDBJ databases">
        <title>Genomic Encyclopedia of Archaeal and Bacterial Type Strains, Phase II (KMG-II): from individual species to whole genera.</title>
        <authorList>
            <person name="Goeker M."/>
        </authorList>
    </citation>
    <scope>NUCLEOTIDE SEQUENCE [LARGE SCALE GENOMIC DNA]</scope>
    <source>
        <strain evidence="3 4">VM1</strain>
    </source>
</reference>
<gene>
    <name evidence="3" type="ORF">CLV39_1104</name>
</gene>
<evidence type="ECO:0000313" key="4">
    <source>
        <dbReference type="Proteomes" id="UP000280842"/>
    </source>
</evidence>
<keyword evidence="4" id="KW-1185">Reference proteome</keyword>
<dbReference type="GO" id="GO:0015288">
    <property type="term" value="F:porin activity"/>
    <property type="evidence" value="ECO:0007669"/>
    <property type="project" value="InterPro"/>
</dbReference>
<dbReference type="Pfam" id="PF04966">
    <property type="entry name" value="OprB"/>
    <property type="match status" value="1"/>
</dbReference>
<dbReference type="GO" id="GO:0008643">
    <property type="term" value="P:carbohydrate transport"/>
    <property type="evidence" value="ECO:0007669"/>
    <property type="project" value="InterPro"/>
</dbReference>
<evidence type="ECO:0000256" key="1">
    <source>
        <dbReference type="ARBA" id="ARBA00008769"/>
    </source>
</evidence>
<dbReference type="InterPro" id="IPR007049">
    <property type="entry name" value="Carb-sel_porin_OprB"/>
</dbReference>
<dbReference type="InterPro" id="IPR038673">
    <property type="entry name" value="OprB_sf"/>
</dbReference>